<dbReference type="SMART" id="SM00342">
    <property type="entry name" value="HTH_ARAC"/>
    <property type="match status" value="1"/>
</dbReference>
<dbReference type="GO" id="GO:0000160">
    <property type="term" value="P:phosphorelay signal transduction system"/>
    <property type="evidence" value="ECO:0007669"/>
    <property type="project" value="InterPro"/>
</dbReference>
<accession>A0A160MBM3</accession>
<dbReference type="Pfam" id="PF12833">
    <property type="entry name" value="HTH_18"/>
    <property type="match status" value="1"/>
</dbReference>
<keyword evidence="2 7" id="KW-0238">DNA-binding</keyword>
<dbReference type="Gene3D" id="1.10.10.60">
    <property type="entry name" value="Homeodomain-like"/>
    <property type="match status" value="2"/>
</dbReference>
<dbReference type="SUPFAM" id="SSF46689">
    <property type="entry name" value="Homeodomain-like"/>
    <property type="match status" value="2"/>
</dbReference>
<dbReference type="InterPro" id="IPR018060">
    <property type="entry name" value="HTH_AraC"/>
</dbReference>
<organism evidence="7 8">
    <name type="scientific">Cytobacillus oceanisediminis 2691</name>
    <dbReference type="NCBI Taxonomy" id="1196031"/>
    <lineage>
        <taxon>Bacteria</taxon>
        <taxon>Bacillati</taxon>
        <taxon>Bacillota</taxon>
        <taxon>Bacilli</taxon>
        <taxon>Bacillales</taxon>
        <taxon>Bacillaceae</taxon>
        <taxon>Cytobacillus</taxon>
    </lineage>
</organism>
<proteinExistence type="predicted"/>
<evidence type="ECO:0000259" key="5">
    <source>
        <dbReference type="PROSITE" id="PS01124"/>
    </source>
</evidence>
<dbReference type="eggNOG" id="COG4753">
    <property type="taxonomic scope" value="Bacteria"/>
</dbReference>
<dbReference type="RefSeq" id="WP_019382761.1">
    <property type="nucleotide sequence ID" value="NZ_CP015506.1"/>
</dbReference>
<dbReference type="InterPro" id="IPR020449">
    <property type="entry name" value="Tscrpt_reg_AraC-type_HTH"/>
</dbReference>
<dbReference type="PRINTS" id="PR00032">
    <property type="entry name" value="HTHARAC"/>
</dbReference>
<dbReference type="PROSITE" id="PS00041">
    <property type="entry name" value="HTH_ARAC_FAMILY_1"/>
    <property type="match status" value="1"/>
</dbReference>
<dbReference type="SUPFAM" id="SSF52172">
    <property type="entry name" value="CheY-like"/>
    <property type="match status" value="1"/>
</dbReference>
<dbReference type="PROSITE" id="PS01124">
    <property type="entry name" value="HTH_ARAC_FAMILY_2"/>
    <property type="match status" value="1"/>
</dbReference>
<dbReference type="CDD" id="cd17536">
    <property type="entry name" value="REC_YesN-like"/>
    <property type="match status" value="1"/>
</dbReference>
<dbReference type="GO" id="GO:0043565">
    <property type="term" value="F:sequence-specific DNA binding"/>
    <property type="evidence" value="ECO:0007669"/>
    <property type="project" value="InterPro"/>
</dbReference>
<keyword evidence="3" id="KW-0804">Transcription</keyword>
<keyword evidence="1" id="KW-0805">Transcription regulation</keyword>
<name>A0A160MBM3_9BACI</name>
<evidence type="ECO:0000313" key="8">
    <source>
        <dbReference type="Proteomes" id="UP000077856"/>
    </source>
</evidence>
<dbReference type="InterPro" id="IPR018062">
    <property type="entry name" value="HTH_AraC-typ_CS"/>
</dbReference>
<evidence type="ECO:0000256" key="2">
    <source>
        <dbReference type="ARBA" id="ARBA00023125"/>
    </source>
</evidence>
<evidence type="ECO:0000313" key="7">
    <source>
        <dbReference type="EMBL" id="AND39738.1"/>
    </source>
</evidence>
<sequence>MNTKIILIVDDEETTRQGLKKTLEGWSAGRLEILSAADGQEALELFQRTRVNLLITDICMPEMTGLALLKNIRNQGYKPAVMIISGYPDFEYAQEAIRLGVLNYLVKPLRKESLIKAIEEALETEEHMVRADYLEKVADQGLLELEAKKEYVNSSVKQAIAYVNENLPGQISLKEVADAVHLNASYFSAMFKEQTSITFSEYLTRKRLQLAKKLLITTDLPIDEVARQAGYQTAKYFIKLFKDSEGVTPSKYRKLTELDETPI</sequence>
<dbReference type="Gene3D" id="3.40.50.2300">
    <property type="match status" value="1"/>
</dbReference>
<dbReference type="EMBL" id="CP015506">
    <property type="protein sequence ID" value="AND39738.1"/>
    <property type="molecule type" value="Genomic_DNA"/>
</dbReference>
<dbReference type="PROSITE" id="PS50110">
    <property type="entry name" value="RESPONSE_REGULATORY"/>
    <property type="match status" value="1"/>
</dbReference>
<feature type="domain" description="HTH araC/xylS-type" evidence="5">
    <location>
        <begin position="157"/>
        <end position="255"/>
    </location>
</feature>
<feature type="modified residue" description="4-aspartylphosphate" evidence="4">
    <location>
        <position position="57"/>
    </location>
</feature>
<keyword evidence="4" id="KW-0597">Phosphoprotein</keyword>
<dbReference type="SMART" id="SM00448">
    <property type="entry name" value="REC"/>
    <property type="match status" value="1"/>
</dbReference>
<evidence type="ECO:0000256" key="3">
    <source>
        <dbReference type="ARBA" id="ARBA00023163"/>
    </source>
</evidence>
<feature type="domain" description="Response regulatory" evidence="6">
    <location>
        <begin position="5"/>
        <end position="122"/>
    </location>
</feature>
<evidence type="ECO:0000259" key="6">
    <source>
        <dbReference type="PROSITE" id="PS50110"/>
    </source>
</evidence>
<dbReference type="Pfam" id="PF00072">
    <property type="entry name" value="Response_reg"/>
    <property type="match status" value="1"/>
</dbReference>
<dbReference type="STRING" id="1196031.A361_11505"/>
<dbReference type="InterPro" id="IPR001789">
    <property type="entry name" value="Sig_transdc_resp-reg_receiver"/>
</dbReference>
<dbReference type="GO" id="GO:0003700">
    <property type="term" value="F:DNA-binding transcription factor activity"/>
    <property type="evidence" value="ECO:0007669"/>
    <property type="project" value="InterPro"/>
</dbReference>
<dbReference type="KEGG" id="bon:A361_11505"/>
<dbReference type="PANTHER" id="PTHR43280">
    <property type="entry name" value="ARAC-FAMILY TRANSCRIPTIONAL REGULATOR"/>
    <property type="match status" value="1"/>
</dbReference>
<gene>
    <name evidence="7" type="ORF">A361_11505</name>
</gene>
<dbReference type="Proteomes" id="UP000077856">
    <property type="component" value="Chromosome"/>
</dbReference>
<evidence type="ECO:0000256" key="1">
    <source>
        <dbReference type="ARBA" id="ARBA00023015"/>
    </source>
</evidence>
<evidence type="ECO:0000256" key="4">
    <source>
        <dbReference type="PROSITE-ProRule" id="PRU00169"/>
    </source>
</evidence>
<dbReference type="AlphaFoldDB" id="A0A160MBM3"/>
<dbReference type="PANTHER" id="PTHR43280:SF2">
    <property type="entry name" value="HTH-TYPE TRANSCRIPTIONAL REGULATOR EXSA"/>
    <property type="match status" value="1"/>
</dbReference>
<protein>
    <submittedName>
        <fullName evidence="7">DNA-binding response regulator</fullName>
    </submittedName>
</protein>
<dbReference type="eggNOG" id="COG2207">
    <property type="taxonomic scope" value="Bacteria"/>
</dbReference>
<reference evidence="7 8" key="1">
    <citation type="submission" date="2016-04" db="EMBL/GenBank/DDBJ databases">
        <title>Complete genome sequence of Bacillus oceanisediminis strain 2691.</title>
        <authorList>
            <person name="Jeong H."/>
            <person name="Kim H.J."/>
            <person name="Lee D.-W."/>
        </authorList>
    </citation>
    <scope>NUCLEOTIDE SEQUENCE [LARGE SCALE GENOMIC DNA]</scope>
    <source>
        <strain evidence="7 8">2691</strain>
    </source>
</reference>
<dbReference type="InterPro" id="IPR009057">
    <property type="entry name" value="Homeodomain-like_sf"/>
</dbReference>
<dbReference type="InterPro" id="IPR011006">
    <property type="entry name" value="CheY-like_superfamily"/>
</dbReference>